<feature type="transmembrane region" description="Helical" evidence="6">
    <location>
        <begin position="231"/>
        <end position="254"/>
    </location>
</feature>
<feature type="transmembrane region" description="Helical" evidence="6">
    <location>
        <begin position="286"/>
        <end position="309"/>
    </location>
</feature>
<feature type="transmembrane region" description="Helical" evidence="6">
    <location>
        <begin position="204"/>
        <end position="225"/>
    </location>
</feature>
<dbReference type="RefSeq" id="WP_037548935.1">
    <property type="nucleotide sequence ID" value="NZ_JNUP01000067.1"/>
</dbReference>
<accession>A0A098QUG7</accession>
<dbReference type="AlphaFoldDB" id="A0A098QUG7"/>
<keyword evidence="4 6" id="KW-1133">Transmembrane helix</keyword>
<comment type="caution">
    <text evidence="8">The sequence shown here is derived from an EMBL/GenBank/DDBJ whole genome shotgun (WGS) entry which is preliminary data.</text>
</comment>
<keyword evidence="3 6" id="KW-0812">Transmembrane</keyword>
<dbReference type="PANTHER" id="PTHR46795:SF1">
    <property type="entry name" value="ABC TRANSPORTER PERMEASE PROTEIN"/>
    <property type="match status" value="1"/>
</dbReference>
<dbReference type="PANTHER" id="PTHR46795">
    <property type="entry name" value="ABC TRANSPORTER PERMEASE-RELATED-RELATED"/>
    <property type="match status" value="1"/>
</dbReference>
<evidence type="ECO:0000256" key="1">
    <source>
        <dbReference type="ARBA" id="ARBA00004651"/>
    </source>
</evidence>
<keyword evidence="2" id="KW-1003">Cell membrane</keyword>
<dbReference type="OrthoDB" id="9781780at2"/>
<gene>
    <name evidence="8" type="ORF">DC28_12275</name>
</gene>
<feature type="transmembrane region" description="Helical" evidence="6">
    <location>
        <begin position="25"/>
        <end position="44"/>
    </location>
</feature>
<evidence type="ECO:0000256" key="6">
    <source>
        <dbReference type="SAM" id="Phobius"/>
    </source>
</evidence>
<protein>
    <recommendedName>
        <fullName evidence="7">ABC3 transporter permease C-terminal domain-containing protein</fullName>
    </recommendedName>
</protein>
<evidence type="ECO:0000256" key="4">
    <source>
        <dbReference type="ARBA" id="ARBA00022989"/>
    </source>
</evidence>
<dbReference type="PIRSF" id="PIRSF018968">
    <property type="entry name" value="ABC_permease_BceB"/>
    <property type="match status" value="1"/>
</dbReference>
<dbReference type="InterPro" id="IPR003838">
    <property type="entry name" value="ABC3_permease_C"/>
</dbReference>
<keyword evidence="5 6" id="KW-0472">Membrane</keyword>
<feature type="transmembrane region" description="Helical" evidence="6">
    <location>
        <begin position="604"/>
        <end position="623"/>
    </location>
</feature>
<dbReference type="InterPro" id="IPR027022">
    <property type="entry name" value="ABC_permease_BceB-typ"/>
</dbReference>
<evidence type="ECO:0000256" key="3">
    <source>
        <dbReference type="ARBA" id="ARBA00022692"/>
    </source>
</evidence>
<dbReference type="Pfam" id="PF02687">
    <property type="entry name" value="FtsX"/>
    <property type="match status" value="1"/>
</dbReference>
<organism evidence="8 9">
    <name type="scientific">Spirochaeta lutea</name>
    <dbReference type="NCBI Taxonomy" id="1480694"/>
    <lineage>
        <taxon>Bacteria</taxon>
        <taxon>Pseudomonadati</taxon>
        <taxon>Spirochaetota</taxon>
        <taxon>Spirochaetia</taxon>
        <taxon>Spirochaetales</taxon>
        <taxon>Spirochaetaceae</taxon>
        <taxon>Spirochaeta</taxon>
    </lineage>
</organism>
<feature type="transmembrane region" description="Helical" evidence="6">
    <location>
        <begin position="629"/>
        <end position="653"/>
    </location>
</feature>
<evidence type="ECO:0000313" key="8">
    <source>
        <dbReference type="EMBL" id="KGE71226.1"/>
    </source>
</evidence>
<dbReference type="STRING" id="1480694.DC28_12275"/>
<feature type="transmembrane region" description="Helical" evidence="6">
    <location>
        <begin position="64"/>
        <end position="84"/>
    </location>
</feature>
<feature type="transmembrane region" description="Helical" evidence="6">
    <location>
        <begin position="158"/>
        <end position="183"/>
    </location>
</feature>
<dbReference type="GO" id="GO:0005886">
    <property type="term" value="C:plasma membrane"/>
    <property type="evidence" value="ECO:0007669"/>
    <property type="project" value="UniProtKB-SubCell"/>
</dbReference>
<dbReference type="InterPro" id="IPR052536">
    <property type="entry name" value="ABC-4_Integral_Memb_Prot"/>
</dbReference>
<evidence type="ECO:0000259" key="7">
    <source>
        <dbReference type="Pfam" id="PF02687"/>
    </source>
</evidence>
<dbReference type="EMBL" id="JNUP01000067">
    <property type="protein sequence ID" value="KGE71226.1"/>
    <property type="molecule type" value="Genomic_DNA"/>
</dbReference>
<name>A0A098QUG7_9SPIO</name>
<evidence type="ECO:0000313" key="9">
    <source>
        <dbReference type="Proteomes" id="UP000029692"/>
    </source>
</evidence>
<reference evidence="8 9" key="1">
    <citation type="submission" date="2014-05" db="EMBL/GenBank/DDBJ databases">
        <title>De novo Genome Sequence of Spirocheata sp.</title>
        <authorList>
            <person name="Shivani Y."/>
            <person name="Subhash Y."/>
            <person name="Tushar L."/>
            <person name="Sasikala C."/>
            <person name="Ramana C.V."/>
        </authorList>
    </citation>
    <scope>NUCLEOTIDE SEQUENCE [LARGE SCALE GENOMIC DNA]</scope>
    <source>
        <strain evidence="8 9">JC230</strain>
    </source>
</reference>
<comment type="subcellular location">
    <subcellularLocation>
        <location evidence="1">Cell membrane</location>
        <topology evidence="1">Multi-pass membrane protein</topology>
    </subcellularLocation>
</comment>
<keyword evidence="9" id="KW-1185">Reference proteome</keyword>
<evidence type="ECO:0000256" key="2">
    <source>
        <dbReference type="ARBA" id="ARBA00022475"/>
    </source>
</evidence>
<feature type="transmembrane region" description="Helical" evidence="6">
    <location>
        <begin position="543"/>
        <end position="567"/>
    </location>
</feature>
<feature type="transmembrane region" description="Helical" evidence="6">
    <location>
        <begin position="105"/>
        <end position="138"/>
    </location>
</feature>
<dbReference type="eggNOG" id="COG0577">
    <property type="taxonomic scope" value="Bacteria"/>
</dbReference>
<evidence type="ECO:0000256" key="5">
    <source>
        <dbReference type="ARBA" id="ARBA00023136"/>
    </source>
</evidence>
<dbReference type="Proteomes" id="UP000029692">
    <property type="component" value="Unassembled WGS sequence"/>
</dbReference>
<dbReference type="GO" id="GO:0055085">
    <property type="term" value="P:transmembrane transport"/>
    <property type="evidence" value="ECO:0007669"/>
    <property type="project" value="InterPro"/>
</dbReference>
<feature type="domain" description="ABC3 transporter permease C-terminal" evidence="7">
    <location>
        <begin position="66"/>
        <end position="181"/>
    </location>
</feature>
<proteinExistence type="predicted"/>
<sequence length="670" mass="73239">MPRNASIAALTWASFRRRIGQYSTYAFSAAIAIMVYYIFAIVFSSPEVTSQIDENLRLEGLFRGSAVIVAVFSAVFLWYGTIIFTGQRKREFALYRLHGMSRPVLFGIILGEQVAVGLLASAIGLGGGVLLSRFFLVIFQSLTGIPGVITIGHSLTGFFEVTAVFLPFFLIAGILSFITALLTPVRTLFHSQRSMQGRPRPPKFLSVLGVGLVTIGYVLSTRVTMDTILQLFLPVVGITIVGTFLVFQGIHVALASWYRRRGNTLGDPVLISAGGNLMFRRKNYGLVLATVAVMNAIAITGIGVLLVFYSDATSVREQMTRLSQVDIAFEISGDSDVPGPQEIPETAMQPNLSTQILEFSSPASQFPDSPESAAWIVSRSQIENLLSVQGGTLPPIPRGTLLFYTRPPSDQPASPGTLPPEVLGRVQRFIETLAWQDALPLDPSMVITKQLLPQWILGSTLAVMSDADYQVLTENGFFRTNKYVATIQAVPAGAAAVQTGEDPEGIKALRKVDRVMEQRFSQEWIDGEYFSLSLGMDEFYRYVGLYFFIILFMALVVFAGNAGLVFFRSITDAYTARHRFILMQKIGVSVSQIRAIVRAEIIPGFYLPLLVGGVHTAFALRVLESVLGLSVWGAFIGLSLGYVVLFGICALAASRVYQTIVLPQEKIPGA</sequence>